<proteinExistence type="predicted"/>
<gene>
    <name evidence="4" type="ORF">GCK32_004217</name>
</gene>
<dbReference type="PANTHER" id="PTHR22803">
    <property type="entry name" value="MANNOSE, PHOSPHOLIPASE, LECTIN RECEPTOR RELATED"/>
    <property type="match status" value="1"/>
</dbReference>
<dbReference type="Proteomes" id="UP001331761">
    <property type="component" value="Unassembled WGS sequence"/>
</dbReference>
<keyword evidence="1" id="KW-1015">Disulfide bond</keyword>
<protein>
    <submittedName>
        <fullName evidence="4">Lectin-Abr-1</fullName>
    </submittedName>
</protein>
<dbReference type="PROSITE" id="PS50041">
    <property type="entry name" value="C_TYPE_LECTIN_2"/>
    <property type="match status" value="1"/>
</dbReference>
<evidence type="ECO:0000256" key="1">
    <source>
        <dbReference type="ARBA" id="ARBA00023157"/>
    </source>
</evidence>
<accession>A0AAN8FLB3</accession>
<keyword evidence="5" id="KW-1185">Reference proteome</keyword>
<reference evidence="4 5" key="1">
    <citation type="submission" date="2019-10" db="EMBL/GenBank/DDBJ databases">
        <title>Assembly and Annotation for the nematode Trichostrongylus colubriformis.</title>
        <authorList>
            <person name="Martin J."/>
        </authorList>
    </citation>
    <scope>NUCLEOTIDE SEQUENCE [LARGE SCALE GENOMIC DNA]</scope>
    <source>
        <strain evidence="4">G859</strain>
        <tissue evidence="4">Whole worm</tissue>
    </source>
</reference>
<dbReference type="SMART" id="SM00034">
    <property type="entry name" value="CLECT"/>
    <property type="match status" value="1"/>
</dbReference>
<dbReference type="InterPro" id="IPR050111">
    <property type="entry name" value="C-type_lectin/snaclec_domain"/>
</dbReference>
<dbReference type="Gene3D" id="3.10.100.10">
    <property type="entry name" value="Mannose-Binding Protein A, subunit A"/>
    <property type="match status" value="1"/>
</dbReference>
<dbReference type="EMBL" id="WIXE01008984">
    <property type="protein sequence ID" value="KAK5978819.1"/>
    <property type="molecule type" value="Genomic_DNA"/>
</dbReference>
<feature type="domain" description="C-type lectin" evidence="3">
    <location>
        <begin position="23"/>
        <end position="128"/>
    </location>
</feature>
<organism evidence="4 5">
    <name type="scientific">Trichostrongylus colubriformis</name>
    <name type="common">Black scour worm</name>
    <dbReference type="NCBI Taxonomy" id="6319"/>
    <lineage>
        <taxon>Eukaryota</taxon>
        <taxon>Metazoa</taxon>
        <taxon>Ecdysozoa</taxon>
        <taxon>Nematoda</taxon>
        <taxon>Chromadorea</taxon>
        <taxon>Rhabditida</taxon>
        <taxon>Rhabditina</taxon>
        <taxon>Rhabditomorpha</taxon>
        <taxon>Strongyloidea</taxon>
        <taxon>Trichostrongylidae</taxon>
        <taxon>Trichostrongylus</taxon>
    </lineage>
</organism>
<dbReference type="SUPFAM" id="SSF56436">
    <property type="entry name" value="C-type lectin-like"/>
    <property type="match status" value="1"/>
</dbReference>
<sequence>MFLSTALIPIILSTCVDAKWIKFGQYEYKDFRGRYKQEEAETRCNDHGGQLASIHSKAENDFLFRKYYGRGYLWIGLVRDGNKWFWTDGTPANYIFWGRGRPRRNHGYCAWGFESNPYGSWSDVHCDKHVIGFICKRKAF</sequence>
<dbReference type="InterPro" id="IPR016186">
    <property type="entry name" value="C-type_lectin-like/link_sf"/>
</dbReference>
<dbReference type="InterPro" id="IPR016187">
    <property type="entry name" value="CTDL_fold"/>
</dbReference>
<name>A0AAN8FLB3_TRICO</name>
<keyword evidence="2" id="KW-0732">Signal</keyword>
<dbReference type="CDD" id="cd00037">
    <property type="entry name" value="CLECT"/>
    <property type="match status" value="1"/>
</dbReference>
<feature type="chain" id="PRO_5042940922" evidence="2">
    <location>
        <begin position="19"/>
        <end position="140"/>
    </location>
</feature>
<dbReference type="InterPro" id="IPR018378">
    <property type="entry name" value="C-type_lectin_CS"/>
</dbReference>
<evidence type="ECO:0000313" key="4">
    <source>
        <dbReference type="EMBL" id="KAK5978819.1"/>
    </source>
</evidence>
<comment type="caution">
    <text evidence="4">The sequence shown here is derived from an EMBL/GenBank/DDBJ whole genome shotgun (WGS) entry which is preliminary data.</text>
</comment>
<dbReference type="Pfam" id="PF00059">
    <property type="entry name" value="Lectin_C"/>
    <property type="match status" value="1"/>
</dbReference>
<evidence type="ECO:0000259" key="3">
    <source>
        <dbReference type="PROSITE" id="PS50041"/>
    </source>
</evidence>
<feature type="signal peptide" evidence="2">
    <location>
        <begin position="1"/>
        <end position="18"/>
    </location>
</feature>
<dbReference type="PROSITE" id="PS00615">
    <property type="entry name" value="C_TYPE_LECTIN_1"/>
    <property type="match status" value="1"/>
</dbReference>
<evidence type="ECO:0000313" key="5">
    <source>
        <dbReference type="Proteomes" id="UP001331761"/>
    </source>
</evidence>
<evidence type="ECO:0000256" key="2">
    <source>
        <dbReference type="SAM" id="SignalP"/>
    </source>
</evidence>
<dbReference type="InterPro" id="IPR001304">
    <property type="entry name" value="C-type_lectin-like"/>
</dbReference>
<dbReference type="AlphaFoldDB" id="A0AAN8FLB3"/>